<feature type="transmembrane region" description="Helical" evidence="1">
    <location>
        <begin position="424"/>
        <end position="444"/>
    </location>
</feature>
<reference evidence="2 3" key="1">
    <citation type="journal article" date="2013" name="Genome Announc.">
        <title>Draft Genome Sequence of Methylophaga lonarensis MPLT, a Haloalkaliphilic (Non-Methane-Utilizing) Methylotroph.</title>
        <authorList>
            <person name="Shetty S.A."/>
            <person name="Marathe N.P."/>
            <person name="Munot H."/>
            <person name="Antony C.P."/>
            <person name="Dhotre D.P."/>
            <person name="Murrell J.C."/>
            <person name="Shouche Y.S."/>
        </authorList>
    </citation>
    <scope>NUCLEOTIDE SEQUENCE [LARGE SCALE GENOMIC DNA]</scope>
    <source>
        <strain evidence="2 3">MPL</strain>
    </source>
</reference>
<evidence type="ECO:0000256" key="1">
    <source>
        <dbReference type="SAM" id="Phobius"/>
    </source>
</evidence>
<keyword evidence="3" id="KW-1185">Reference proteome</keyword>
<dbReference type="OrthoDB" id="6016419at2"/>
<dbReference type="InterPro" id="IPR021913">
    <property type="entry name" value="DUF3526"/>
</dbReference>
<keyword evidence="1" id="KW-0472">Membrane</keyword>
<gene>
    <name evidence="2" type="ORF">MPL1_07503</name>
</gene>
<keyword evidence="1" id="KW-1133">Transmembrane helix</keyword>
<dbReference type="AlphaFoldDB" id="M7P0H2"/>
<feature type="transmembrane region" description="Helical" evidence="1">
    <location>
        <begin position="133"/>
        <end position="153"/>
    </location>
</feature>
<name>M7P0H2_9GAMM</name>
<evidence type="ECO:0008006" key="4">
    <source>
        <dbReference type="Google" id="ProtNLM"/>
    </source>
</evidence>
<feature type="transmembrane region" description="Helical" evidence="1">
    <location>
        <begin position="207"/>
        <end position="230"/>
    </location>
</feature>
<proteinExistence type="predicted"/>
<dbReference type="Pfam" id="PF12040">
    <property type="entry name" value="DUF3526"/>
    <property type="match status" value="1"/>
</dbReference>
<dbReference type="PANTHER" id="PTHR43471">
    <property type="entry name" value="ABC TRANSPORTER PERMEASE"/>
    <property type="match status" value="1"/>
</dbReference>
<evidence type="ECO:0000313" key="2">
    <source>
        <dbReference type="EMBL" id="EMR12977.1"/>
    </source>
</evidence>
<organism evidence="2 3">
    <name type="scientific">Methylophaga lonarensis MPL</name>
    <dbReference type="NCBI Taxonomy" id="1286106"/>
    <lineage>
        <taxon>Bacteria</taxon>
        <taxon>Pseudomonadati</taxon>
        <taxon>Pseudomonadota</taxon>
        <taxon>Gammaproteobacteria</taxon>
        <taxon>Thiotrichales</taxon>
        <taxon>Piscirickettsiaceae</taxon>
        <taxon>Methylophaga</taxon>
    </lineage>
</organism>
<feature type="transmembrane region" description="Helical" evidence="1">
    <location>
        <begin position="242"/>
        <end position="262"/>
    </location>
</feature>
<accession>M7P0H2</accession>
<dbReference type="PATRIC" id="fig|1286106.3.peg.1506"/>
<evidence type="ECO:0000313" key="3">
    <source>
        <dbReference type="Proteomes" id="UP000012019"/>
    </source>
</evidence>
<protein>
    <recommendedName>
        <fullName evidence="4">ABC transporter permease</fullName>
    </recommendedName>
</protein>
<feature type="transmembrane region" description="Helical" evidence="1">
    <location>
        <begin position="179"/>
        <end position="201"/>
    </location>
</feature>
<dbReference type="STRING" id="1286106.MPL1_07503"/>
<dbReference type="eggNOG" id="COG1277">
    <property type="taxonomic scope" value="Bacteria"/>
</dbReference>
<comment type="caution">
    <text evidence="2">The sequence shown here is derived from an EMBL/GenBank/DDBJ whole genome shotgun (WGS) entry which is preliminary data.</text>
</comment>
<dbReference type="PANTHER" id="PTHR43471:SF1">
    <property type="entry name" value="ABC TRANSPORTER PERMEASE PROTEIN NOSY-RELATED"/>
    <property type="match status" value="1"/>
</dbReference>
<sequence length="455" mass="53047">MQSWKMEFRLLWRSRMSRMFLLAYLILALLALYWGQQRVDREQTFHAQVVEQTQQVLASYQAEGAEALDPGYLGYYLFMPVWQTPEVWAGVIHGERHEHPVQLRIRLLGLQGQLHASEIHNISALAYGHLDLAFVWLFVMPLLIGALSVNLLAEEKMRGRWPIIAAQSSNAVVILWRRLLLRFGMLAIVNSVVLLAVLLITPVSFGISWLLVAMLVLLYQLFWMVLAGWIISLKRQMAFNTLLYLCIWLILSFVIPGVGYLLQAQQQQAAEHIGMMTEQRQYMHDRWDSDRQADLDNYLQRFPEWADTAPLGEGFDWKWYFAMQHMSDLMVEDRVEDYRQQRLKALQLQQAFLWSSPVLNLQTLLNRMAGNDTLAHQAFLDQVIAYHDELRDFYYPFLFHDASFSEADFARIPAFVYQAPKQSFLLMGLMQFALGFVLLLGLLLSRRKHWLESDL</sequence>
<dbReference type="Proteomes" id="UP000012019">
    <property type="component" value="Unassembled WGS sequence"/>
</dbReference>
<dbReference type="EMBL" id="APHR01000037">
    <property type="protein sequence ID" value="EMR12977.1"/>
    <property type="molecule type" value="Genomic_DNA"/>
</dbReference>
<keyword evidence="1" id="KW-0812">Transmembrane</keyword>